<accession>A0ABR1VQ71</accession>
<dbReference type="Proteomes" id="UP001480595">
    <property type="component" value="Unassembled WGS sequence"/>
</dbReference>
<gene>
    <name evidence="2" type="ORF">PG994_004293</name>
</gene>
<protein>
    <submittedName>
        <fullName evidence="2">Zinc finger domain-containing protein</fullName>
    </submittedName>
</protein>
<evidence type="ECO:0000259" key="1">
    <source>
        <dbReference type="Pfam" id="PF20150"/>
    </source>
</evidence>
<evidence type="ECO:0000313" key="2">
    <source>
        <dbReference type="EMBL" id="KAK8073394.1"/>
    </source>
</evidence>
<dbReference type="GeneID" id="92088765"/>
<dbReference type="EMBL" id="JAQQWL010000005">
    <property type="protein sequence ID" value="KAK8073394.1"/>
    <property type="molecule type" value="Genomic_DNA"/>
</dbReference>
<sequence>MPSLTLSAGNDLSYQKQQPAAAKTFPRFFALPPEIRLLVWRCFAPICPGRGPQVLAFEAWRPDGRKGAKVAIPCPSLVRQTASIRAVLAVNRESRFEALRAFPHTLGKYSCDKLAIRFDAERDVILLDKRPKQECRPPIWGIPIQEFAEHIRQLAIGPHYFDKYRLNLRHPRWLMRFLKLFERLVVVYYALDASVLEEASCAWCVSTEVHQVYKAETEASEKTLRRPEVLYCWPNLDSHRQYAQQEKSMREPDYSGSHRLHDFLGMLYGEMPPPRRFLYTISNDPSYLLLTHEDVRRLGRWSIGRW</sequence>
<organism evidence="2 3">
    <name type="scientific">Apiospora phragmitis</name>
    <dbReference type="NCBI Taxonomy" id="2905665"/>
    <lineage>
        <taxon>Eukaryota</taxon>
        <taxon>Fungi</taxon>
        <taxon>Dikarya</taxon>
        <taxon>Ascomycota</taxon>
        <taxon>Pezizomycotina</taxon>
        <taxon>Sordariomycetes</taxon>
        <taxon>Xylariomycetidae</taxon>
        <taxon>Amphisphaeriales</taxon>
        <taxon>Apiosporaceae</taxon>
        <taxon>Apiospora</taxon>
    </lineage>
</organism>
<evidence type="ECO:0000313" key="3">
    <source>
        <dbReference type="Proteomes" id="UP001480595"/>
    </source>
</evidence>
<keyword evidence="3" id="KW-1185">Reference proteome</keyword>
<comment type="caution">
    <text evidence="2">The sequence shown here is derived from an EMBL/GenBank/DDBJ whole genome shotgun (WGS) entry which is preliminary data.</text>
</comment>
<dbReference type="PANTHER" id="PTHR35910">
    <property type="entry name" value="2EXR DOMAIN-CONTAINING PROTEIN"/>
    <property type="match status" value="1"/>
</dbReference>
<feature type="domain" description="2EXR" evidence="1">
    <location>
        <begin position="25"/>
        <end position="125"/>
    </location>
</feature>
<dbReference type="Pfam" id="PF20150">
    <property type="entry name" value="2EXR"/>
    <property type="match status" value="1"/>
</dbReference>
<dbReference type="InterPro" id="IPR045518">
    <property type="entry name" value="2EXR"/>
</dbReference>
<proteinExistence type="predicted"/>
<name>A0ABR1VQ71_9PEZI</name>
<reference evidence="2 3" key="1">
    <citation type="submission" date="2023-01" db="EMBL/GenBank/DDBJ databases">
        <title>Analysis of 21 Apiospora genomes using comparative genomics revels a genus with tremendous synthesis potential of carbohydrate active enzymes and secondary metabolites.</title>
        <authorList>
            <person name="Sorensen T."/>
        </authorList>
    </citation>
    <scope>NUCLEOTIDE SEQUENCE [LARGE SCALE GENOMIC DNA]</scope>
    <source>
        <strain evidence="2 3">CBS 135458</strain>
    </source>
</reference>
<dbReference type="PANTHER" id="PTHR35910:SF1">
    <property type="entry name" value="2EXR DOMAIN-CONTAINING PROTEIN"/>
    <property type="match status" value="1"/>
</dbReference>
<dbReference type="RefSeq" id="XP_066717869.1">
    <property type="nucleotide sequence ID" value="XM_066855702.1"/>
</dbReference>